<reference evidence="10" key="3">
    <citation type="submission" date="2020-12" db="UniProtKB">
        <authorList>
            <consortium name="EnsemblPlants"/>
        </authorList>
    </citation>
    <scope>IDENTIFICATION</scope>
</reference>
<evidence type="ECO:0000256" key="8">
    <source>
        <dbReference type="SAM" id="MobiDB-lite"/>
    </source>
</evidence>
<name>A0A2K1IM36_PHYPA</name>
<dbReference type="Proteomes" id="UP000006727">
    <property type="component" value="Chromosome 22"/>
</dbReference>
<proteinExistence type="inferred from homology"/>
<accession>A0A2K1IM36</accession>
<reference evidence="9 11" key="1">
    <citation type="journal article" date="2008" name="Science">
        <title>The Physcomitrella genome reveals evolutionary insights into the conquest of land by plants.</title>
        <authorList>
            <person name="Rensing S."/>
            <person name="Lang D."/>
            <person name="Zimmer A."/>
            <person name="Terry A."/>
            <person name="Salamov A."/>
            <person name="Shapiro H."/>
            <person name="Nishiyama T."/>
            <person name="Perroud P.-F."/>
            <person name="Lindquist E."/>
            <person name="Kamisugi Y."/>
            <person name="Tanahashi T."/>
            <person name="Sakakibara K."/>
            <person name="Fujita T."/>
            <person name="Oishi K."/>
            <person name="Shin-I T."/>
            <person name="Kuroki Y."/>
            <person name="Toyoda A."/>
            <person name="Suzuki Y."/>
            <person name="Hashimoto A."/>
            <person name="Yamaguchi K."/>
            <person name="Sugano A."/>
            <person name="Kohara Y."/>
            <person name="Fujiyama A."/>
            <person name="Anterola A."/>
            <person name="Aoki S."/>
            <person name="Ashton N."/>
            <person name="Barbazuk W.B."/>
            <person name="Barker E."/>
            <person name="Bennetzen J."/>
            <person name="Bezanilla M."/>
            <person name="Blankenship R."/>
            <person name="Cho S.H."/>
            <person name="Dutcher S."/>
            <person name="Estelle M."/>
            <person name="Fawcett J.A."/>
            <person name="Gundlach H."/>
            <person name="Hanada K."/>
            <person name="Heyl A."/>
            <person name="Hicks K.A."/>
            <person name="Hugh J."/>
            <person name="Lohr M."/>
            <person name="Mayer K."/>
            <person name="Melkozernov A."/>
            <person name="Murata T."/>
            <person name="Nelson D."/>
            <person name="Pils B."/>
            <person name="Prigge M."/>
            <person name="Reiss B."/>
            <person name="Renner T."/>
            <person name="Rombauts S."/>
            <person name="Rushton P."/>
            <person name="Sanderfoot A."/>
            <person name="Schween G."/>
            <person name="Shiu S.-H."/>
            <person name="Stueber K."/>
            <person name="Theodoulou F.L."/>
            <person name="Tu H."/>
            <person name="Van de Peer Y."/>
            <person name="Verrier P.J."/>
            <person name="Waters E."/>
            <person name="Wood A."/>
            <person name="Yang L."/>
            <person name="Cove D."/>
            <person name="Cuming A."/>
            <person name="Hasebe M."/>
            <person name="Lucas S."/>
            <person name="Mishler D.B."/>
            <person name="Reski R."/>
            <person name="Grigoriev I."/>
            <person name="Quatrano R.S."/>
            <person name="Boore J.L."/>
        </authorList>
    </citation>
    <scope>NUCLEOTIDE SEQUENCE [LARGE SCALE GENOMIC DNA]</scope>
    <source>
        <strain evidence="10 11">cv. Gransden 2004</strain>
    </source>
</reference>
<feature type="region of interest" description="Disordered" evidence="8">
    <location>
        <begin position="1"/>
        <end position="25"/>
    </location>
</feature>
<dbReference type="PaxDb" id="3218-PP1S266_54V6.1"/>
<dbReference type="GO" id="GO:0006614">
    <property type="term" value="P:SRP-dependent cotranslational protein targeting to membrane"/>
    <property type="evidence" value="ECO:0007669"/>
    <property type="project" value="UniProtKB-UniRule"/>
</dbReference>
<keyword evidence="3 7" id="KW-0963">Cytoplasm</keyword>
<evidence type="ECO:0000256" key="5">
    <source>
        <dbReference type="ARBA" id="ARBA00023135"/>
    </source>
</evidence>
<keyword evidence="4 7" id="KW-0694">RNA-binding</keyword>
<keyword evidence="11" id="KW-1185">Reference proteome</keyword>
<protein>
    <recommendedName>
        <fullName evidence="7">Signal recognition particle 14 kDa protein</fullName>
        <shortName evidence="7">SRP14</shortName>
    </recommendedName>
</protein>
<reference evidence="9 11" key="2">
    <citation type="journal article" date="2018" name="Plant J.">
        <title>The Physcomitrella patens chromosome-scale assembly reveals moss genome structure and evolution.</title>
        <authorList>
            <person name="Lang D."/>
            <person name="Ullrich K.K."/>
            <person name="Murat F."/>
            <person name="Fuchs J."/>
            <person name="Jenkins J."/>
            <person name="Haas F.B."/>
            <person name="Piednoel M."/>
            <person name="Gundlach H."/>
            <person name="Van Bel M."/>
            <person name="Meyberg R."/>
            <person name="Vives C."/>
            <person name="Morata J."/>
            <person name="Symeonidi A."/>
            <person name="Hiss M."/>
            <person name="Muchero W."/>
            <person name="Kamisugi Y."/>
            <person name="Saleh O."/>
            <person name="Blanc G."/>
            <person name="Decker E.L."/>
            <person name="van Gessel N."/>
            <person name="Grimwood J."/>
            <person name="Hayes R.D."/>
            <person name="Graham S.W."/>
            <person name="Gunter L.E."/>
            <person name="McDaniel S.F."/>
            <person name="Hoernstein S.N.W."/>
            <person name="Larsson A."/>
            <person name="Li F.W."/>
            <person name="Perroud P.F."/>
            <person name="Phillips J."/>
            <person name="Ranjan P."/>
            <person name="Rokshar D.S."/>
            <person name="Rothfels C.J."/>
            <person name="Schneider L."/>
            <person name="Shu S."/>
            <person name="Stevenson D.W."/>
            <person name="Thummler F."/>
            <person name="Tillich M."/>
            <person name="Villarreal Aguilar J.C."/>
            <person name="Widiez T."/>
            <person name="Wong G.K."/>
            <person name="Wymore A."/>
            <person name="Zhang Y."/>
            <person name="Zimmer A.D."/>
            <person name="Quatrano R.S."/>
            <person name="Mayer K.F.X."/>
            <person name="Goodstein D."/>
            <person name="Casacuberta J.M."/>
            <person name="Vandepoele K."/>
            <person name="Reski R."/>
            <person name="Cuming A.C."/>
            <person name="Tuskan G.A."/>
            <person name="Maumus F."/>
            <person name="Salse J."/>
            <person name="Schmutz J."/>
            <person name="Rensing S.A."/>
        </authorList>
    </citation>
    <scope>NUCLEOTIDE SEQUENCE [LARGE SCALE GENOMIC DNA]</scope>
    <source>
        <strain evidence="10 11">cv. Gransden 2004</strain>
    </source>
</reference>
<dbReference type="GO" id="GO:0005786">
    <property type="term" value="C:signal recognition particle, endoplasmic reticulum targeting"/>
    <property type="evidence" value="ECO:0000318"/>
    <property type="project" value="GO_Central"/>
</dbReference>
<dbReference type="InterPro" id="IPR003210">
    <property type="entry name" value="Signal_recog_particle_SRP14"/>
</dbReference>
<sequence length="188" mass="21120">MKQLPTGINSGVNSGAGTTTWAADGTKNELRRDACRSRSASWKRRPVGLRVRHCNRHCSSSSSEDHQVYRRTSAMVLLELDPFLNELTKLYENTKKSGTVWVTLKRSTLQRQKKRKKPEETPAQAAEAPEFRCLVRATDGKKKISCSLTAKDHQRFQTSYATVLKAHMDSLKKKEKNKKSSAAKAQAS</sequence>
<evidence type="ECO:0000313" key="9">
    <source>
        <dbReference type="EMBL" id="PNR30342.1"/>
    </source>
</evidence>
<feature type="compositionally biased region" description="Polar residues" evidence="8">
    <location>
        <begin position="1"/>
        <end position="13"/>
    </location>
</feature>
<dbReference type="STRING" id="3218.A0A2K1IM36"/>
<evidence type="ECO:0000313" key="10">
    <source>
        <dbReference type="EnsemblPlants" id="Pp3c22_3390V3.1"/>
    </source>
</evidence>
<evidence type="ECO:0000256" key="6">
    <source>
        <dbReference type="ARBA" id="ARBA00023274"/>
    </source>
</evidence>
<keyword evidence="6 7" id="KW-0687">Ribonucleoprotein</keyword>
<dbReference type="GO" id="GO:0008312">
    <property type="term" value="F:7S RNA binding"/>
    <property type="evidence" value="ECO:0007669"/>
    <property type="project" value="UniProtKB-UniRule"/>
</dbReference>
<keyword evidence="5 7" id="KW-0733">Signal recognition particle</keyword>
<dbReference type="EMBL" id="ABEU02000022">
    <property type="protein sequence ID" value="PNR30342.1"/>
    <property type="molecule type" value="Genomic_DNA"/>
</dbReference>
<evidence type="ECO:0000256" key="1">
    <source>
        <dbReference type="ARBA" id="ARBA00004496"/>
    </source>
</evidence>
<dbReference type="EnsemblPlants" id="Pp3c22_3390V3.1">
    <property type="protein sequence ID" value="Pp3c22_3390V3.1"/>
    <property type="gene ID" value="Pp3c22_3390"/>
</dbReference>
<comment type="subcellular location">
    <subcellularLocation>
        <location evidence="1 7">Cytoplasm</location>
    </subcellularLocation>
</comment>
<organism evidence="9">
    <name type="scientific">Physcomitrium patens</name>
    <name type="common">Spreading-leaved earth moss</name>
    <name type="synonym">Physcomitrella patens</name>
    <dbReference type="NCBI Taxonomy" id="3218"/>
    <lineage>
        <taxon>Eukaryota</taxon>
        <taxon>Viridiplantae</taxon>
        <taxon>Streptophyta</taxon>
        <taxon>Embryophyta</taxon>
        <taxon>Bryophyta</taxon>
        <taxon>Bryophytina</taxon>
        <taxon>Bryopsida</taxon>
        <taxon>Funariidae</taxon>
        <taxon>Funariales</taxon>
        <taxon>Funariaceae</taxon>
        <taxon>Physcomitrium</taxon>
    </lineage>
</organism>
<comment type="similarity">
    <text evidence="2 7">Belongs to the SRP14 family.</text>
</comment>
<dbReference type="GO" id="GO:0045047">
    <property type="term" value="P:protein targeting to ER"/>
    <property type="evidence" value="ECO:0000318"/>
    <property type="project" value="GO_Central"/>
</dbReference>
<dbReference type="FunFam" id="3.30.720.10:FF:000003">
    <property type="entry name" value="Signal recognition particle 14"/>
    <property type="match status" value="1"/>
</dbReference>
<comment type="function">
    <text evidence="7">Component of the signal recognition particle (SRP) complex, a ribonucleoprotein complex that mediates the cotranslational targeting of secretory and membrane proteins to the endoplasmic reticulum (ER). SRP9 together with SRP14 and the Alu portion of the SRP RNA, constitutes the elongation arrest domain of SRP. The complex of SRP9 and SRP14 is required for SRP RNA binding.</text>
</comment>
<evidence type="ECO:0000256" key="3">
    <source>
        <dbReference type="ARBA" id="ARBA00022490"/>
    </source>
</evidence>
<evidence type="ECO:0000256" key="4">
    <source>
        <dbReference type="ARBA" id="ARBA00022884"/>
    </source>
</evidence>
<evidence type="ECO:0000256" key="7">
    <source>
        <dbReference type="RuleBase" id="RU368100"/>
    </source>
</evidence>
<gene>
    <name evidence="10" type="primary">LOC112274799</name>
    <name evidence="9" type="ORF">PHYPA_026658</name>
</gene>
<dbReference type="Gene3D" id="3.30.720.10">
    <property type="entry name" value="Signal recognition particle alu RNA binding heterodimer, srp9/1"/>
    <property type="match status" value="1"/>
</dbReference>
<dbReference type="SUPFAM" id="SSF54762">
    <property type="entry name" value="Signal recognition particle alu RNA binding heterodimer, SRP9/14"/>
    <property type="match status" value="1"/>
</dbReference>
<dbReference type="AlphaFoldDB" id="A0A2K1IM36"/>
<dbReference type="PANTHER" id="PTHR12013">
    <property type="entry name" value="SIGNAL RECOGNITION PARTICLE 14 KD PROTEIN"/>
    <property type="match status" value="1"/>
</dbReference>
<comment type="subunit">
    <text evidence="7">Heterodimer with SRP9; binds RNA as heterodimer. Component of a signal recognition particle (SRP) complex that consists of a 7SL RNA molecule of 300 nucleotides and six protein subunits: SRP72, SRP68, SRP54, SRP19, SRP14 and SRP9.</text>
</comment>
<evidence type="ECO:0000313" key="11">
    <source>
        <dbReference type="Proteomes" id="UP000006727"/>
    </source>
</evidence>
<feature type="region of interest" description="Disordered" evidence="8">
    <location>
        <begin position="108"/>
        <end position="127"/>
    </location>
</feature>
<feature type="compositionally biased region" description="Low complexity" evidence="8">
    <location>
        <begin position="15"/>
        <end position="25"/>
    </location>
</feature>
<dbReference type="Gramene" id="Pp3c22_3390V3.1">
    <property type="protein sequence ID" value="Pp3c22_3390V3.1"/>
    <property type="gene ID" value="Pp3c22_3390"/>
</dbReference>
<evidence type="ECO:0000256" key="2">
    <source>
        <dbReference type="ARBA" id="ARBA00010349"/>
    </source>
</evidence>
<dbReference type="GO" id="GO:0030942">
    <property type="term" value="F:endoplasmic reticulum signal peptide binding"/>
    <property type="evidence" value="ECO:0007669"/>
    <property type="project" value="UniProtKB-UniRule"/>
</dbReference>
<dbReference type="Pfam" id="PF02290">
    <property type="entry name" value="SRP14"/>
    <property type="match status" value="1"/>
</dbReference>
<dbReference type="InterPro" id="IPR009018">
    <property type="entry name" value="Signal_recog_particle_SRP9/14"/>
</dbReference>